<feature type="domain" description="Phosphatidic acid phosphatase type 2/haloperoxidase" evidence="9">
    <location>
        <begin position="106"/>
        <end position="217"/>
    </location>
</feature>
<comment type="subcellular location">
    <subcellularLocation>
        <location evidence="1">Cell membrane</location>
        <topology evidence="1">Multi-pass membrane protein</topology>
    </subcellularLocation>
</comment>
<keyword evidence="2" id="KW-1003">Cell membrane</keyword>
<evidence type="ECO:0000256" key="1">
    <source>
        <dbReference type="ARBA" id="ARBA00004651"/>
    </source>
</evidence>
<evidence type="ECO:0000256" key="4">
    <source>
        <dbReference type="ARBA" id="ARBA00022801"/>
    </source>
</evidence>
<organism evidence="10 11">
    <name type="scientific">Methyloligella solikamskensis</name>
    <dbReference type="NCBI Taxonomy" id="1177756"/>
    <lineage>
        <taxon>Bacteria</taxon>
        <taxon>Pseudomonadati</taxon>
        <taxon>Pseudomonadota</taxon>
        <taxon>Alphaproteobacteria</taxon>
        <taxon>Hyphomicrobiales</taxon>
        <taxon>Hyphomicrobiaceae</taxon>
        <taxon>Methyloligella</taxon>
    </lineage>
</organism>
<evidence type="ECO:0000259" key="9">
    <source>
        <dbReference type="SMART" id="SM00014"/>
    </source>
</evidence>
<keyword evidence="4" id="KW-0378">Hydrolase</keyword>
<dbReference type="Pfam" id="PF01569">
    <property type="entry name" value="PAP2"/>
    <property type="match status" value="1"/>
</dbReference>
<reference evidence="11" key="1">
    <citation type="journal article" date="2019" name="Int. J. Syst. Evol. Microbiol.">
        <title>The Global Catalogue of Microorganisms (GCM) 10K type strain sequencing project: providing services to taxonomists for standard genome sequencing and annotation.</title>
        <authorList>
            <consortium name="The Broad Institute Genomics Platform"/>
            <consortium name="The Broad Institute Genome Sequencing Center for Infectious Disease"/>
            <person name="Wu L."/>
            <person name="Ma J."/>
        </authorList>
    </citation>
    <scope>NUCLEOTIDE SEQUENCE [LARGE SCALE GENOMIC DNA]</scope>
    <source>
        <strain evidence="11">CCUG 61697</strain>
    </source>
</reference>
<dbReference type="SMART" id="SM00014">
    <property type="entry name" value="acidPPc"/>
    <property type="match status" value="1"/>
</dbReference>
<proteinExistence type="predicted"/>
<feature type="transmembrane region" description="Helical" evidence="8">
    <location>
        <begin position="68"/>
        <end position="87"/>
    </location>
</feature>
<evidence type="ECO:0000256" key="6">
    <source>
        <dbReference type="ARBA" id="ARBA00023136"/>
    </source>
</evidence>
<dbReference type="SUPFAM" id="SSF48317">
    <property type="entry name" value="Acid phosphatase/Vanadium-dependent haloperoxidase"/>
    <property type="match status" value="1"/>
</dbReference>
<sequence length="323" mass="35253">MQDRSGGQTFSGIRQSVAAMPMRDKAIIVGSLIAFGMFFLDPLVLHWARELDPNVRHIFWTITDVGKSGWVLILSGTAVLAFVALGYRANHKRLRIGRLYAGQIAAFIFLSVATTGLFAAFCKLAIGRARPRLYDEVGSFHFSPFAFDADVASFPSGHATTTFALATALALLWPRFAVPLFTAAVWIAASRFLMGAHYVSDVVAGAFVGTVGTLLLRELMCEHRTLFKRSDGGPCLRGRRVASRSRGSLLPQWALSPSEWLDRVAPERTALGQSPDGSSPPSLEKPAEPRSEKSESDMGARLQCRPMIPPQSQSHRLHTVSTP</sequence>
<keyword evidence="11" id="KW-1185">Reference proteome</keyword>
<feature type="compositionally biased region" description="Polar residues" evidence="7">
    <location>
        <begin position="271"/>
        <end position="281"/>
    </location>
</feature>
<evidence type="ECO:0000256" key="8">
    <source>
        <dbReference type="SAM" id="Phobius"/>
    </source>
</evidence>
<evidence type="ECO:0000256" key="2">
    <source>
        <dbReference type="ARBA" id="ARBA00022475"/>
    </source>
</evidence>
<dbReference type="Gene3D" id="1.20.144.10">
    <property type="entry name" value="Phosphatidic acid phosphatase type 2/haloperoxidase"/>
    <property type="match status" value="2"/>
</dbReference>
<keyword evidence="5 8" id="KW-1133">Transmembrane helix</keyword>
<name>A0ABW3J6Z8_9HYPH</name>
<evidence type="ECO:0000256" key="7">
    <source>
        <dbReference type="SAM" id="MobiDB-lite"/>
    </source>
</evidence>
<keyword evidence="6 8" id="KW-0472">Membrane</keyword>
<evidence type="ECO:0000256" key="3">
    <source>
        <dbReference type="ARBA" id="ARBA00022692"/>
    </source>
</evidence>
<accession>A0ABW3J6Z8</accession>
<feature type="compositionally biased region" description="Basic and acidic residues" evidence="7">
    <location>
        <begin position="285"/>
        <end position="298"/>
    </location>
</feature>
<protein>
    <submittedName>
        <fullName evidence="10">Phosphatase PAP2 family protein</fullName>
    </submittedName>
</protein>
<keyword evidence="3 8" id="KW-0812">Transmembrane</keyword>
<feature type="transmembrane region" description="Helical" evidence="8">
    <location>
        <begin position="163"/>
        <end position="186"/>
    </location>
</feature>
<dbReference type="InterPro" id="IPR036938">
    <property type="entry name" value="PAP2/HPO_sf"/>
</dbReference>
<gene>
    <name evidence="10" type="ORF">ACFQ2F_03795</name>
</gene>
<dbReference type="RefSeq" id="WP_379085913.1">
    <property type="nucleotide sequence ID" value="NZ_JBHTJO010000001.1"/>
</dbReference>
<dbReference type="Proteomes" id="UP001597102">
    <property type="component" value="Unassembled WGS sequence"/>
</dbReference>
<dbReference type="PANTHER" id="PTHR14969">
    <property type="entry name" value="SPHINGOSINE-1-PHOSPHATE PHOSPHOHYDROLASE"/>
    <property type="match status" value="1"/>
</dbReference>
<dbReference type="InterPro" id="IPR000326">
    <property type="entry name" value="PAP2/HPO"/>
</dbReference>
<evidence type="ECO:0000256" key="5">
    <source>
        <dbReference type="ARBA" id="ARBA00022989"/>
    </source>
</evidence>
<dbReference type="PANTHER" id="PTHR14969:SF62">
    <property type="entry name" value="DECAPRENYLPHOSPHORYL-5-PHOSPHORIBOSE PHOSPHATASE RV3807C-RELATED"/>
    <property type="match status" value="1"/>
</dbReference>
<feature type="transmembrane region" description="Helical" evidence="8">
    <location>
        <begin position="198"/>
        <end position="216"/>
    </location>
</feature>
<evidence type="ECO:0000313" key="11">
    <source>
        <dbReference type="Proteomes" id="UP001597102"/>
    </source>
</evidence>
<evidence type="ECO:0000313" key="10">
    <source>
        <dbReference type="EMBL" id="MFD0986213.1"/>
    </source>
</evidence>
<dbReference type="EMBL" id="JBHTJO010000001">
    <property type="protein sequence ID" value="MFD0986213.1"/>
    <property type="molecule type" value="Genomic_DNA"/>
</dbReference>
<feature type="region of interest" description="Disordered" evidence="7">
    <location>
        <begin position="269"/>
        <end position="323"/>
    </location>
</feature>
<feature type="transmembrane region" description="Helical" evidence="8">
    <location>
        <begin position="26"/>
        <end position="48"/>
    </location>
</feature>
<feature type="transmembrane region" description="Helical" evidence="8">
    <location>
        <begin position="99"/>
        <end position="126"/>
    </location>
</feature>
<feature type="compositionally biased region" description="Polar residues" evidence="7">
    <location>
        <begin position="310"/>
        <end position="323"/>
    </location>
</feature>
<comment type="caution">
    <text evidence="10">The sequence shown here is derived from an EMBL/GenBank/DDBJ whole genome shotgun (WGS) entry which is preliminary data.</text>
</comment>